<evidence type="ECO:0000313" key="2">
    <source>
        <dbReference type="Proteomes" id="UP000834106"/>
    </source>
</evidence>
<sequence>MATSIADAQILGLNVTLNLNGTVNCTLNSTIGGPPFPNATVQLQCPPGINITTAITNSLGQFNLNVSVPRILPSLLNCSLVVLTPLANCNASLPPVGRLVSGPLAVVRVDIINNTITIFLRLLGLFFNAEIGSG</sequence>
<protein>
    <recommendedName>
        <fullName evidence="3">Pollen Ole e 1 allergen and extensin family protein</fullName>
    </recommendedName>
</protein>
<dbReference type="AlphaFoldDB" id="A0AAD1Z9T4"/>
<gene>
    <name evidence="1" type="ORF">FPE_LOCUS13286</name>
</gene>
<reference evidence="1" key="1">
    <citation type="submission" date="2023-05" db="EMBL/GenBank/DDBJ databases">
        <authorList>
            <person name="Huff M."/>
        </authorList>
    </citation>
    <scope>NUCLEOTIDE SEQUENCE</scope>
</reference>
<evidence type="ECO:0000313" key="1">
    <source>
        <dbReference type="EMBL" id="CAI9765856.1"/>
    </source>
</evidence>
<organism evidence="1 2">
    <name type="scientific">Fraxinus pennsylvanica</name>
    <dbReference type="NCBI Taxonomy" id="56036"/>
    <lineage>
        <taxon>Eukaryota</taxon>
        <taxon>Viridiplantae</taxon>
        <taxon>Streptophyta</taxon>
        <taxon>Embryophyta</taxon>
        <taxon>Tracheophyta</taxon>
        <taxon>Spermatophyta</taxon>
        <taxon>Magnoliopsida</taxon>
        <taxon>eudicotyledons</taxon>
        <taxon>Gunneridae</taxon>
        <taxon>Pentapetalae</taxon>
        <taxon>asterids</taxon>
        <taxon>lamiids</taxon>
        <taxon>Lamiales</taxon>
        <taxon>Oleaceae</taxon>
        <taxon>Oleeae</taxon>
        <taxon>Fraxinus</taxon>
    </lineage>
</organism>
<name>A0AAD1Z9T4_9LAMI</name>
<dbReference type="Proteomes" id="UP000834106">
    <property type="component" value="Chromosome 8"/>
</dbReference>
<dbReference type="EMBL" id="OU503043">
    <property type="protein sequence ID" value="CAI9765856.1"/>
    <property type="molecule type" value="Genomic_DNA"/>
</dbReference>
<proteinExistence type="predicted"/>
<accession>A0AAD1Z9T4</accession>
<dbReference type="InterPro" id="IPR040404">
    <property type="entry name" value="Phylloplanin-like"/>
</dbReference>
<dbReference type="PANTHER" id="PTHR34458:SF5">
    <property type="entry name" value="POLLEN OLE E 1 ALLERGEN AND EXTENSIN FAMILY PROTEIN"/>
    <property type="match status" value="1"/>
</dbReference>
<keyword evidence="2" id="KW-1185">Reference proteome</keyword>
<evidence type="ECO:0008006" key="3">
    <source>
        <dbReference type="Google" id="ProtNLM"/>
    </source>
</evidence>
<dbReference type="PANTHER" id="PTHR34458">
    <property type="entry name" value="POLLEN OLE E 1 ALLERGEN AND EXTENSIN FAMILY PROTEIN-RELATED"/>
    <property type="match status" value="1"/>
</dbReference>